<dbReference type="AlphaFoldDB" id="A0A6C0F1Q6"/>
<reference evidence="2" key="1">
    <citation type="journal article" date="2020" name="Nature">
        <title>Giant virus diversity and host interactions through global metagenomics.</title>
        <authorList>
            <person name="Schulz F."/>
            <person name="Roux S."/>
            <person name="Paez-Espino D."/>
            <person name="Jungbluth S."/>
            <person name="Walsh D.A."/>
            <person name="Denef V.J."/>
            <person name="McMahon K.D."/>
            <person name="Konstantinidis K.T."/>
            <person name="Eloe-Fadrosh E.A."/>
            <person name="Kyrpides N.C."/>
            <person name="Woyke T."/>
        </authorList>
    </citation>
    <scope>NUCLEOTIDE SEQUENCE</scope>
    <source>
        <strain evidence="2">GVMAG-M-3300009180-45</strain>
    </source>
</reference>
<dbReference type="EMBL" id="MN739021">
    <property type="protein sequence ID" value="QHT35446.1"/>
    <property type="molecule type" value="Genomic_DNA"/>
</dbReference>
<organism evidence="2">
    <name type="scientific">viral metagenome</name>
    <dbReference type="NCBI Taxonomy" id="1070528"/>
    <lineage>
        <taxon>unclassified sequences</taxon>
        <taxon>metagenomes</taxon>
        <taxon>organismal metagenomes</taxon>
    </lineage>
</organism>
<name>A0A6C0F1Q6_9ZZZZ</name>
<sequence length="87" mass="9636">MFAWKSMDDNSSLVKLKLDMVYRDLSMETASARFTESTRPAPPVTDGPAPAAKAKEPEEKKKPKKKVVKVAVPGPSLTHARKKAERQ</sequence>
<feature type="region of interest" description="Disordered" evidence="1">
    <location>
        <begin position="33"/>
        <end position="87"/>
    </location>
</feature>
<evidence type="ECO:0000256" key="1">
    <source>
        <dbReference type="SAM" id="MobiDB-lite"/>
    </source>
</evidence>
<protein>
    <submittedName>
        <fullName evidence="2">Uncharacterized protein</fullName>
    </submittedName>
</protein>
<accession>A0A6C0F1Q6</accession>
<evidence type="ECO:0000313" key="2">
    <source>
        <dbReference type="EMBL" id="QHT35446.1"/>
    </source>
</evidence>
<proteinExistence type="predicted"/>